<dbReference type="EMBL" id="JBHSAM010000028">
    <property type="protein sequence ID" value="MFC4101567.1"/>
    <property type="molecule type" value="Genomic_DNA"/>
</dbReference>
<dbReference type="InterPro" id="IPR006059">
    <property type="entry name" value="SBP"/>
</dbReference>
<accession>A0ABV8K6H9</accession>
<organism evidence="1 2">
    <name type="scientific">Paenibacillus xanthanilyticus</name>
    <dbReference type="NCBI Taxonomy" id="1783531"/>
    <lineage>
        <taxon>Bacteria</taxon>
        <taxon>Bacillati</taxon>
        <taxon>Bacillota</taxon>
        <taxon>Bacilli</taxon>
        <taxon>Bacillales</taxon>
        <taxon>Paenibacillaceae</taxon>
        <taxon>Paenibacillus</taxon>
    </lineage>
</organism>
<name>A0ABV8K6H9_9BACL</name>
<dbReference type="PANTHER" id="PTHR43649">
    <property type="entry name" value="ARABINOSE-BINDING PROTEIN-RELATED"/>
    <property type="match status" value="1"/>
</dbReference>
<keyword evidence="2" id="KW-1185">Reference proteome</keyword>
<evidence type="ECO:0000313" key="2">
    <source>
        <dbReference type="Proteomes" id="UP001595715"/>
    </source>
</evidence>
<protein>
    <submittedName>
        <fullName evidence="1">ABC transporter substrate-binding protein</fullName>
    </submittedName>
</protein>
<dbReference type="RefSeq" id="WP_377720178.1">
    <property type="nucleotide sequence ID" value="NZ_JBHSAM010000028.1"/>
</dbReference>
<dbReference type="Pfam" id="PF13416">
    <property type="entry name" value="SBP_bac_8"/>
    <property type="match status" value="1"/>
</dbReference>
<dbReference type="Gene3D" id="3.40.190.10">
    <property type="entry name" value="Periplasmic binding protein-like II"/>
    <property type="match status" value="1"/>
</dbReference>
<gene>
    <name evidence="1" type="ORF">ACFOZ8_18130</name>
</gene>
<dbReference type="SUPFAM" id="SSF53850">
    <property type="entry name" value="Periplasmic binding protein-like II"/>
    <property type="match status" value="1"/>
</dbReference>
<evidence type="ECO:0000313" key="1">
    <source>
        <dbReference type="EMBL" id="MFC4101567.1"/>
    </source>
</evidence>
<dbReference type="InterPro" id="IPR050490">
    <property type="entry name" value="Bact_solute-bd_prot1"/>
</dbReference>
<proteinExistence type="predicted"/>
<dbReference type="Proteomes" id="UP001595715">
    <property type="component" value="Unassembled WGS sequence"/>
</dbReference>
<sequence>MKRTKQRTSLLLGFALLAGLAAAFGIKGASESFSAYSPIPAAAKELAATSSEAPVELRILAVISPEEWLIAEYERLYPDRKIVWEQAAIGEDFIHKLAADPAPDIIIAENAQANDLVAFDLFEDLGQAPYKAAERIQNDWFNGLTLSPFRSLDGQSLIAIPKDYPMMGTFYRADILAQYGFPAEPEALATFMEDPANWLRMAKTLQAAGHSIMTNGTDILNLGAAGKGFFTPQGGYARNTPDLIPIASVMLEAEQAQLPSFLNMWDELGQQAIRDEKLIMLYMGEWGGDLLKEWDPEHADQWAFTRLPFNAYAVHGGTYYAILEASANKKAAWDYIRLSLEQETNYRENRPGWKWMAEMNDYWPSPLAGTAEEIWYKHMYEPRPAGLTATQLLSAIKARTMEKLGGELQVLREVVQTHGE</sequence>
<comment type="caution">
    <text evidence="1">The sequence shown here is derived from an EMBL/GenBank/DDBJ whole genome shotgun (WGS) entry which is preliminary data.</text>
</comment>
<dbReference type="PANTHER" id="PTHR43649:SF12">
    <property type="entry name" value="DIACETYLCHITOBIOSE BINDING PROTEIN DASA"/>
    <property type="match status" value="1"/>
</dbReference>
<reference evidence="2" key="1">
    <citation type="journal article" date="2019" name="Int. J. Syst. Evol. Microbiol.">
        <title>The Global Catalogue of Microorganisms (GCM) 10K type strain sequencing project: providing services to taxonomists for standard genome sequencing and annotation.</title>
        <authorList>
            <consortium name="The Broad Institute Genomics Platform"/>
            <consortium name="The Broad Institute Genome Sequencing Center for Infectious Disease"/>
            <person name="Wu L."/>
            <person name="Ma J."/>
        </authorList>
    </citation>
    <scope>NUCLEOTIDE SEQUENCE [LARGE SCALE GENOMIC DNA]</scope>
    <source>
        <strain evidence="2">IBRC-M 10987</strain>
    </source>
</reference>